<dbReference type="GO" id="GO:0005925">
    <property type="term" value="C:focal adhesion"/>
    <property type="evidence" value="ECO:0007669"/>
    <property type="project" value="TreeGrafter"/>
</dbReference>
<feature type="compositionally biased region" description="Polar residues" evidence="1">
    <location>
        <begin position="12"/>
        <end position="21"/>
    </location>
</feature>
<feature type="compositionally biased region" description="Low complexity" evidence="1">
    <location>
        <begin position="39"/>
        <end position="55"/>
    </location>
</feature>
<dbReference type="CDD" id="cd09497">
    <property type="entry name" value="SAM_caskin1_2_repeat1"/>
    <property type="match status" value="1"/>
</dbReference>
<feature type="compositionally biased region" description="Polar residues" evidence="1">
    <location>
        <begin position="453"/>
        <end position="483"/>
    </location>
</feature>
<dbReference type="GO" id="GO:0007409">
    <property type="term" value="P:axonogenesis"/>
    <property type="evidence" value="ECO:0007669"/>
    <property type="project" value="TreeGrafter"/>
</dbReference>
<evidence type="ECO:0000259" key="2">
    <source>
        <dbReference type="PROSITE" id="PS50105"/>
    </source>
</evidence>
<name>A0A2R5LJP5_9ACAR</name>
<reference evidence="3" key="1">
    <citation type="submission" date="2018-03" db="EMBL/GenBank/DDBJ databases">
        <title>The relapsing fever spirochete Borrelia turicatae persists in the highly oxidative environment of its soft-bodied tick vector.</title>
        <authorList>
            <person name="Bourret T.J."/>
            <person name="Boyle W.K."/>
            <person name="Valenzuela J.G."/>
            <person name="Oliveira F."/>
            <person name="Lopez J.E."/>
        </authorList>
    </citation>
    <scope>NUCLEOTIDE SEQUENCE</scope>
    <source>
        <strain evidence="3">Kansas strain/isolate</strain>
        <tissue evidence="3">Salivary glands</tissue>
    </source>
</reference>
<feature type="compositionally biased region" description="Low complexity" evidence="1">
    <location>
        <begin position="158"/>
        <end position="204"/>
    </location>
</feature>
<dbReference type="PANTHER" id="PTHR24155">
    <property type="entry name" value="OSTEOCLAST-STIMULATING FACTOR 1"/>
    <property type="match status" value="1"/>
</dbReference>
<dbReference type="SUPFAM" id="SSF47769">
    <property type="entry name" value="SAM/Pointed domain"/>
    <property type="match status" value="2"/>
</dbReference>
<dbReference type="PROSITE" id="PS50105">
    <property type="entry name" value="SAM_DOMAIN"/>
    <property type="match status" value="2"/>
</dbReference>
<feature type="region of interest" description="Disordered" evidence="1">
    <location>
        <begin position="522"/>
        <end position="541"/>
    </location>
</feature>
<dbReference type="InterPro" id="IPR035498">
    <property type="entry name" value="Caskin1/2_SAM_2"/>
</dbReference>
<dbReference type="SMART" id="SM00454">
    <property type="entry name" value="SAM"/>
    <property type="match status" value="2"/>
</dbReference>
<accession>A0A2R5LJP5</accession>
<dbReference type="FunFam" id="1.10.150.50:FF:000028">
    <property type="entry name" value="caskin-2 isoform X2"/>
    <property type="match status" value="1"/>
</dbReference>
<dbReference type="GO" id="GO:0030424">
    <property type="term" value="C:axon"/>
    <property type="evidence" value="ECO:0007669"/>
    <property type="project" value="TreeGrafter"/>
</dbReference>
<evidence type="ECO:0000256" key="1">
    <source>
        <dbReference type="SAM" id="MobiDB-lite"/>
    </source>
</evidence>
<dbReference type="InterPro" id="IPR035497">
    <property type="entry name" value="Caskin1/2_SAM_1"/>
</dbReference>
<organism evidence="3">
    <name type="scientific">Ornithodoros turicata</name>
    <dbReference type="NCBI Taxonomy" id="34597"/>
    <lineage>
        <taxon>Eukaryota</taxon>
        <taxon>Metazoa</taxon>
        <taxon>Ecdysozoa</taxon>
        <taxon>Arthropoda</taxon>
        <taxon>Chelicerata</taxon>
        <taxon>Arachnida</taxon>
        <taxon>Acari</taxon>
        <taxon>Parasitiformes</taxon>
        <taxon>Ixodida</taxon>
        <taxon>Ixodoidea</taxon>
        <taxon>Argasidae</taxon>
        <taxon>Ornithodorinae</taxon>
        <taxon>Ornithodoros</taxon>
    </lineage>
</organism>
<dbReference type="CDD" id="cd09498">
    <property type="entry name" value="SAM_caskin1_2_repeat2"/>
    <property type="match status" value="1"/>
</dbReference>
<dbReference type="EMBL" id="GGLE01005519">
    <property type="protein sequence ID" value="MBY09645.1"/>
    <property type="molecule type" value="Transcribed_RNA"/>
</dbReference>
<dbReference type="Pfam" id="PF00536">
    <property type="entry name" value="SAM_1"/>
    <property type="match status" value="2"/>
</dbReference>
<feature type="compositionally biased region" description="Low complexity" evidence="1">
    <location>
        <begin position="752"/>
        <end position="762"/>
    </location>
</feature>
<feature type="region of interest" description="Disordered" evidence="1">
    <location>
        <begin position="679"/>
        <end position="842"/>
    </location>
</feature>
<dbReference type="AlphaFoldDB" id="A0A2R5LJP5"/>
<dbReference type="InterPro" id="IPR013761">
    <property type="entry name" value="SAM/pointed_sf"/>
</dbReference>
<feature type="compositionally biased region" description="Low complexity" evidence="1">
    <location>
        <begin position="823"/>
        <end position="840"/>
    </location>
</feature>
<dbReference type="GO" id="GO:0019903">
    <property type="term" value="F:protein phosphatase binding"/>
    <property type="evidence" value="ECO:0007669"/>
    <property type="project" value="TreeGrafter"/>
</dbReference>
<feature type="compositionally biased region" description="Basic and acidic residues" evidence="1">
    <location>
        <begin position="787"/>
        <end position="803"/>
    </location>
</feature>
<feature type="domain" description="SAM" evidence="2">
    <location>
        <begin position="238"/>
        <end position="301"/>
    </location>
</feature>
<proteinExistence type="predicted"/>
<feature type="compositionally biased region" description="Pro residues" evidence="1">
    <location>
        <begin position="684"/>
        <end position="701"/>
    </location>
</feature>
<dbReference type="GO" id="GO:0035591">
    <property type="term" value="F:signaling adaptor activity"/>
    <property type="evidence" value="ECO:0007669"/>
    <property type="project" value="TreeGrafter"/>
</dbReference>
<feature type="region of interest" description="Disordered" evidence="1">
    <location>
        <begin position="453"/>
        <end position="504"/>
    </location>
</feature>
<protein>
    <recommendedName>
        <fullName evidence="2">SAM domain-containing protein</fullName>
    </recommendedName>
</protein>
<feature type="domain" description="SAM" evidence="2">
    <location>
        <begin position="307"/>
        <end position="371"/>
    </location>
</feature>
<dbReference type="GO" id="GO:0007185">
    <property type="term" value="P:cell surface receptor protein tyrosine phosphatase signaling pathway"/>
    <property type="evidence" value="ECO:0007669"/>
    <property type="project" value="TreeGrafter"/>
</dbReference>
<dbReference type="InterPro" id="IPR001660">
    <property type="entry name" value="SAM"/>
</dbReference>
<dbReference type="Gene3D" id="1.10.150.50">
    <property type="entry name" value="Transcription Factor, Ets-1"/>
    <property type="match status" value="2"/>
</dbReference>
<sequence>MPRKLLVGGLQRNGTLRSSTIKKVPPPVVPGAGINPRHSSSSSGSSSTSSSGYGSQPDRAPCNGTHHDDGSREPPPPSPGLDYGDQTPTFCRPDTFPDGQVAPLSRPRSHPGTPVSTPTTPLPPGLPTGRGCYVPIGGGSLDDTPSITGGGTTLGRDSPSGGSVESRHSSSSLDSGRGSSSSSSADSKVAHRLSSGSHGSASSLTLTSSVSSQMSSLTPDIVVLSPVNVASLLLNGVPDTEVLTTWLKNLHFEEYAQLFLQAGYDMPTISRMTPEDLTAIGITKPAHRRKLKAEISKLNISDGIPDYKPDNLLIWLRLLRLEQYYGSLCQQGYTTVDRVSDLTWEDLEDIGIQKLGHQKKMMLAIKKIRDLNRTAPRHASIYAEARHASVDMGQLLTPRQGSHVRMGHESQYHAMHPAAAPEAQEVAIATSRAAASRGRNSGCGEPEALQLRTFRQPSPPRSSAQTTVPPSSGSYFHQGSSDSLLPHHPQFPPPPTPQHYQHDQGTTDWYQHDFVSMQVRSPNRGRSLESLEDSGGNPYYPPPHPAGVADWYGTVSSWRQHGYDTDSELVRQPSLGSYDCYEPDGTATLHRPRGLVRPRPVAKVAARALLDAPSAELEAKAELLADWADSDYGAPTKHVAPPPAPPKRTNSIRRQEADNMAEAAFATCVQSLTSRFTMATQDEPPLPPPPPPCEEVAPPPCGSEDSSPSGTLVRRKDSGGSSVSSESLPFANENVGTIKQRPPGEGGPPGNPMNGNRTNGNPLGPSSPVKEKGPPAVMDCGSSPEDVPVRDVPQDYRPGKDKPTSVPRPAAQVLSSRHSDKLSVVSSSHGVSAPPSSSSGDVIDDIEHMLASLTDQLDAMLECELSS</sequence>
<evidence type="ECO:0000313" key="3">
    <source>
        <dbReference type="EMBL" id="MBY09645.1"/>
    </source>
</evidence>
<feature type="region of interest" description="Disordered" evidence="1">
    <location>
        <begin position="1"/>
        <end position="204"/>
    </location>
</feature>
<dbReference type="PANTHER" id="PTHR24155:SF11">
    <property type="entry name" value="CASKIN, ISOFORM B"/>
    <property type="match status" value="1"/>
</dbReference>